<dbReference type="AlphaFoldDB" id="A0A1N7JWC1"/>
<dbReference type="PANTHER" id="PTHR34136:SF1">
    <property type="entry name" value="UDP-N-ACETYL-D-MANNOSAMINURONIC ACID TRANSFERASE"/>
    <property type="match status" value="1"/>
</dbReference>
<evidence type="ECO:0000256" key="2">
    <source>
        <dbReference type="ARBA" id="ARBA00022679"/>
    </source>
</evidence>
<gene>
    <name evidence="3" type="ORF">SAMN05421759_101272</name>
</gene>
<dbReference type="Proteomes" id="UP000186684">
    <property type="component" value="Unassembled WGS sequence"/>
</dbReference>
<accession>A0A1N7JWC1</accession>
<evidence type="ECO:0000313" key="4">
    <source>
        <dbReference type="Proteomes" id="UP000186684"/>
    </source>
</evidence>
<keyword evidence="4" id="KW-1185">Reference proteome</keyword>
<keyword evidence="2" id="KW-0808">Transferase</keyword>
<dbReference type="RefSeq" id="WP_234990132.1">
    <property type="nucleotide sequence ID" value="NZ_FTOQ01000001.1"/>
</dbReference>
<dbReference type="PANTHER" id="PTHR34136">
    <property type="match status" value="1"/>
</dbReference>
<dbReference type="GO" id="GO:0016758">
    <property type="term" value="F:hexosyltransferase activity"/>
    <property type="evidence" value="ECO:0007669"/>
    <property type="project" value="TreeGrafter"/>
</dbReference>
<keyword evidence="1" id="KW-0328">Glycosyltransferase</keyword>
<evidence type="ECO:0000256" key="1">
    <source>
        <dbReference type="ARBA" id="ARBA00022676"/>
    </source>
</evidence>
<name>A0A1N7JWC1_9RHOB</name>
<reference evidence="4" key="1">
    <citation type="submission" date="2017-01" db="EMBL/GenBank/DDBJ databases">
        <authorList>
            <person name="Varghese N."/>
            <person name="Submissions S."/>
        </authorList>
    </citation>
    <scope>NUCLEOTIDE SEQUENCE [LARGE SCALE GENOMIC DNA]</scope>
    <source>
        <strain evidence="4">DSM 29430</strain>
    </source>
</reference>
<proteinExistence type="predicted"/>
<dbReference type="EMBL" id="FTOQ01000001">
    <property type="protein sequence ID" value="SIS53571.1"/>
    <property type="molecule type" value="Genomic_DNA"/>
</dbReference>
<dbReference type="Pfam" id="PF03808">
    <property type="entry name" value="Glyco_tran_WecG"/>
    <property type="match status" value="1"/>
</dbReference>
<dbReference type="CDD" id="cd06533">
    <property type="entry name" value="Glyco_transf_WecG_TagA"/>
    <property type="match status" value="1"/>
</dbReference>
<protein>
    <submittedName>
        <fullName evidence="3">Polymer biosynthesis protein, WecB/TagA/CpsF family</fullName>
    </submittedName>
</protein>
<organism evidence="3 4">
    <name type="scientific">Roseivivax lentus</name>
    <dbReference type="NCBI Taxonomy" id="633194"/>
    <lineage>
        <taxon>Bacteria</taxon>
        <taxon>Pseudomonadati</taxon>
        <taxon>Pseudomonadota</taxon>
        <taxon>Alphaproteobacteria</taxon>
        <taxon>Rhodobacterales</taxon>
        <taxon>Roseobacteraceae</taxon>
        <taxon>Roseivivax</taxon>
    </lineage>
</organism>
<dbReference type="InterPro" id="IPR004629">
    <property type="entry name" value="WecG_TagA_CpsF"/>
</dbReference>
<dbReference type="STRING" id="633194.SAMN05421759_101272"/>
<dbReference type="NCBIfam" id="TIGR00696">
    <property type="entry name" value="wecG_tagA_cpsF"/>
    <property type="match status" value="1"/>
</dbReference>
<sequence length="257" mass="28241">MNTRRAMTFETGETRIAVTVRDRAALDAQLRERMRRGEGYALATINLDHLVKLRRDPAFRAAYAAHDLVTADGNPIVWLGRLAGHDLSLVTGSDAIVPMCRTAAQLGVKVGFVGSTDAVLQAARAYLRGEVPNLEIAFAEAPPMGFDPDGPDAADILDRAAAAGAGLLFLALGAPKQERFAALGRRLQPEMGFASIGAGLDFFSGTQRRAPAWMRRFALEWVWRMLSDPRRLALRYTDCAAILPREVFSALRQRRHR</sequence>
<evidence type="ECO:0000313" key="3">
    <source>
        <dbReference type="EMBL" id="SIS53571.1"/>
    </source>
</evidence>